<evidence type="ECO:0000313" key="7">
    <source>
        <dbReference type="Proteomes" id="UP000467841"/>
    </source>
</evidence>
<evidence type="ECO:0000313" key="6">
    <source>
        <dbReference type="EMBL" id="CAA7031413.1"/>
    </source>
</evidence>
<dbReference type="PANTHER" id="PTHR31874:SF25">
    <property type="entry name" value="CCT MOTIF FAMILY PROTEIN"/>
    <property type="match status" value="1"/>
</dbReference>
<comment type="caution">
    <text evidence="6">The sequence shown here is derived from an EMBL/GenBank/DDBJ whole genome shotgun (WGS) entry which is preliminary data.</text>
</comment>
<accession>A0A6D2ISH0</accession>
<dbReference type="InterPro" id="IPR010402">
    <property type="entry name" value="CCT_domain"/>
</dbReference>
<gene>
    <name evidence="6" type="ORF">MERR_LOCUS18648</name>
</gene>
<keyword evidence="7" id="KW-1185">Reference proteome</keyword>
<dbReference type="EMBL" id="CACVBM020001107">
    <property type="protein sequence ID" value="CAA7031413.1"/>
    <property type="molecule type" value="Genomic_DNA"/>
</dbReference>
<dbReference type="Proteomes" id="UP000467841">
    <property type="component" value="Unassembled WGS sequence"/>
</dbReference>
<dbReference type="AlphaFoldDB" id="A0A6D2ISH0"/>
<dbReference type="OrthoDB" id="153872at2759"/>
<dbReference type="GO" id="GO:0005634">
    <property type="term" value="C:nucleus"/>
    <property type="evidence" value="ECO:0007669"/>
    <property type="project" value="UniProtKB-SubCell"/>
</dbReference>
<feature type="region of interest" description="Disordered" evidence="4">
    <location>
        <begin position="145"/>
        <end position="191"/>
    </location>
</feature>
<keyword evidence="2 3" id="KW-0539">Nucleus</keyword>
<feature type="domain" description="CCT" evidence="5">
    <location>
        <begin position="286"/>
        <end position="328"/>
    </location>
</feature>
<organism evidence="6 7">
    <name type="scientific">Microthlaspi erraticum</name>
    <dbReference type="NCBI Taxonomy" id="1685480"/>
    <lineage>
        <taxon>Eukaryota</taxon>
        <taxon>Viridiplantae</taxon>
        <taxon>Streptophyta</taxon>
        <taxon>Embryophyta</taxon>
        <taxon>Tracheophyta</taxon>
        <taxon>Spermatophyta</taxon>
        <taxon>Magnoliopsida</taxon>
        <taxon>eudicotyledons</taxon>
        <taxon>Gunneridae</taxon>
        <taxon>Pentapetalae</taxon>
        <taxon>rosids</taxon>
        <taxon>malvids</taxon>
        <taxon>Brassicales</taxon>
        <taxon>Brassicaceae</taxon>
        <taxon>Coluteocarpeae</taxon>
        <taxon>Microthlaspi</taxon>
    </lineage>
</organism>
<feature type="compositionally biased region" description="Basic residues" evidence="4">
    <location>
        <begin position="17"/>
        <end position="27"/>
    </location>
</feature>
<protein>
    <recommendedName>
        <fullName evidence="5">CCT domain-containing protein</fullName>
    </recommendedName>
</protein>
<feature type="compositionally biased region" description="Basic and acidic residues" evidence="4">
    <location>
        <begin position="98"/>
        <end position="111"/>
    </location>
</feature>
<evidence type="ECO:0000256" key="3">
    <source>
        <dbReference type="PROSITE-ProRule" id="PRU00357"/>
    </source>
</evidence>
<evidence type="ECO:0000256" key="2">
    <source>
        <dbReference type="ARBA" id="ARBA00023242"/>
    </source>
</evidence>
<dbReference type="InterPro" id="IPR052453">
    <property type="entry name" value="CONSTANS-like_ZF"/>
</dbReference>
<feature type="region of interest" description="Disordered" evidence="4">
    <location>
        <begin position="1"/>
        <end position="115"/>
    </location>
</feature>
<dbReference type="PROSITE" id="PS51017">
    <property type="entry name" value="CCT"/>
    <property type="match status" value="1"/>
</dbReference>
<feature type="compositionally biased region" description="Basic residues" evidence="4">
    <location>
        <begin position="75"/>
        <end position="89"/>
    </location>
</feature>
<evidence type="ECO:0000259" key="5">
    <source>
        <dbReference type="PROSITE" id="PS51017"/>
    </source>
</evidence>
<sequence>MCSKTSPVGEEKQSTRTSKRIRKRKHRESTSMEKSSSSPEASRKIRTKTKKPKFLSLKLELNTSHEISESPGTTKSKKKNTKKPSKQSKTKGAADTAPFKEKKRPETLGGEKEEEQYDTVAAYLFNSATDSTISSIHDLLPSSAADVDCSEGRNLSPYDRQEHGSSSSSLLRTAMRKGASEEEETTEERWVSYSEVVEEVMSRSGTPRCYGGDGNEGRASLSLKLDYEQIMEAWSDKRTLYVDGEPPQTVPDLHASADGVTDAGEAGSLWAVPEMDVRERLWRGHREASLLRYKEKRQNRLFSKRIRYQVRKLNAEKRPRIKGRFVKRDNSVDH</sequence>
<dbReference type="PANTHER" id="PTHR31874">
    <property type="entry name" value="CCT MOTIF FAMILY PROTEIN, EXPRESSED"/>
    <property type="match status" value="1"/>
</dbReference>
<dbReference type="GO" id="GO:0006355">
    <property type="term" value="P:regulation of DNA-templated transcription"/>
    <property type="evidence" value="ECO:0007669"/>
    <property type="project" value="TreeGrafter"/>
</dbReference>
<feature type="compositionally biased region" description="Basic residues" evidence="4">
    <location>
        <begin position="44"/>
        <end position="53"/>
    </location>
</feature>
<dbReference type="Pfam" id="PF06203">
    <property type="entry name" value="CCT"/>
    <property type="match status" value="1"/>
</dbReference>
<comment type="subcellular location">
    <subcellularLocation>
        <location evidence="1 3">Nucleus</location>
    </subcellularLocation>
</comment>
<name>A0A6D2ISH0_9BRAS</name>
<evidence type="ECO:0000256" key="4">
    <source>
        <dbReference type="SAM" id="MobiDB-lite"/>
    </source>
</evidence>
<evidence type="ECO:0000256" key="1">
    <source>
        <dbReference type="ARBA" id="ARBA00004123"/>
    </source>
</evidence>
<reference evidence="6" key="1">
    <citation type="submission" date="2020-01" db="EMBL/GenBank/DDBJ databases">
        <authorList>
            <person name="Mishra B."/>
        </authorList>
    </citation>
    <scope>NUCLEOTIDE SEQUENCE [LARGE SCALE GENOMIC DNA]</scope>
</reference>
<proteinExistence type="predicted"/>